<evidence type="ECO:0008006" key="4">
    <source>
        <dbReference type="Google" id="ProtNLM"/>
    </source>
</evidence>
<reference evidence="2 3" key="1">
    <citation type="journal article" date="2013" name="PLoS Genet.">
        <title>Comparative genome structure, secondary metabolite, and effector coding capacity across Cochliobolus pathogens.</title>
        <authorList>
            <person name="Condon B.J."/>
            <person name="Leng Y."/>
            <person name="Wu D."/>
            <person name="Bushley K.E."/>
            <person name="Ohm R.A."/>
            <person name="Otillar R."/>
            <person name="Martin J."/>
            <person name="Schackwitz W."/>
            <person name="Grimwood J."/>
            <person name="MohdZainudin N."/>
            <person name="Xue C."/>
            <person name="Wang R."/>
            <person name="Manning V.A."/>
            <person name="Dhillon B."/>
            <person name="Tu Z.J."/>
            <person name="Steffenson B.J."/>
            <person name="Salamov A."/>
            <person name="Sun H."/>
            <person name="Lowry S."/>
            <person name="LaButti K."/>
            <person name="Han J."/>
            <person name="Copeland A."/>
            <person name="Lindquist E."/>
            <person name="Barry K."/>
            <person name="Schmutz J."/>
            <person name="Baker S.E."/>
            <person name="Ciuffetti L.M."/>
            <person name="Grigoriev I.V."/>
            <person name="Zhong S."/>
            <person name="Turgeon B.G."/>
        </authorList>
    </citation>
    <scope>NUCLEOTIDE SEQUENCE [LARGE SCALE GENOMIC DNA]</scope>
    <source>
        <strain evidence="2 3">ATCC 44560</strain>
    </source>
</reference>
<dbReference type="KEGG" id="bor:COCMIDRAFT_108993"/>
<dbReference type="HOGENOM" id="CLU_117260_0_0_1"/>
<dbReference type="eggNOG" id="ENOG502SKG1">
    <property type="taxonomic scope" value="Eukaryota"/>
</dbReference>
<feature type="compositionally biased region" description="Basic and acidic residues" evidence="1">
    <location>
        <begin position="29"/>
        <end position="43"/>
    </location>
</feature>
<dbReference type="EMBL" id="KI964171">
    <property type="protein sequence ID" value="EUC40362.1"/>
    <property type="molecule type" value="Genomic_DNA"/>
</dbReference>
<dbReference type="RefSeq" id="XP_007693110.1">
    <property type="nucleotide sequence ID" value="XM_007694920.1"/>
</dbReference>
<evidence type="ECO:0000313" key="2">
    <source>
        <dbReference type="EMBL" id="EUC40362.1"/>
    </source>
</evidence>
<evidence type="ECO:0000313" key="3">
    <source>
        <dbReference type="Proteomes" id="UP000054032"/>
    </source>
</evidence>
<dbReference type="AlphaFoldDB" id="W6YM89"/>
<accession>W6YM89</accession>
<feature type="region of interest" description="Disordered" evidence="1">
    <location>
        <begin position="26"/>
        <end position="46"/>
    </location>
</feature>
<organism evidence="2 3">
    <name type="scientific">Bipolaris oryzae ATCC 44560</name>
    <dbReference type="NCBI Taxonomy" id="930090"/>
    <lineage>
        <taxon>Eukaryota</taxon>
        <taxon>Fungi</taxon>
        <taxon>Dikarya</taxon>
        <taxon>Ascomycota</taxon>
        <taxon>Pezizomycotina</taxon>
        <taxon>Dothideomycetes</taxon>
        <taxon>Pleosporomycetidae</taxon>
        <taxon>Pleosporales</taxon>
        <taxon>Pleosporineae</taxon>
        <taxon>Pleosporaceae</taxon>
        <taxon>Bipolaris</taxon>
    </lineage>
</organism>
<dbReference type="Proteomes" id="UP000054032">
    <property type="component" value="Unassembled WGS sequence"/>
</dbReference>
<dbReference type="OrthoDB" id="3231004at2759"/>
<proteinExistence type="predicted"/>
<evidence type="ECO:0000256" key="1">
    <source>
        <dbReference type="SAM" id="MobiDB-lite"/>
    </source>
</evidence>
<keyword evidence="3" id="KW-1185">Reference proteome</keyword>
<dbReference type="GeneID" id="19119342"/>
<name>W6YM89_COCMI</name>
<sequence length="202" mass="22131">MLAPYNNSMRLGQGFNSFTQKIRMTDAVTEAKSESSSRSEDQQPKGISQIVSYSSRFVDKLSDVTDVMNVSASLSIKTGTIGGAVSGTYIDSDKFKTSDLNFFIQVKVTNQTHMAHDYTEFSKLKNLPVARFTEIYGDSFIAGWEEGGEPNALISVKILSVRTQCNTSANATPHQNASSPKNEAFNHHQNAIIARFFSGVLA</sequence>
<gene>
    <name evidence="2" type="ORF">COCMIDRAFT_108993</name>
</gene>
<protein>
    <recommendedName>
        <fullName evidence="4">MACPF domain-containing protein</fullName>
    </recommendedName>
</protein>